<dbReference type="InterPro" id="IPR048485">
    <property type="entry name" value="COG5_helical"/>
</dbReference>
<dbReference type="Proteomes" id="UP000271974">
    <property type="component" value="Unassembled WGS sequence"/>
</dbReference>
<dbReference type="GO" id="GO:0000139">
    <property type="term" value="C:Golgi membrane"/>
    <property type="evidence" value="ECO:0007669"/>
    <property type="project" value="UniProtKB-SubCell"/>
</dbReference>
<evidence type="ECO:0000313" key="8">
    <source>
        <dbReference type="Proteomes" id="UP000271974"/>
    </source>
</evidence>
<evidence type="ECO:0000259" key="5">
    <source>
        <dbReference type="Pfam" id="PF10392"/>
    </source>
</evidence>
<dbReference type="AlphaFoldDB" id="A0A3S1BQ18"/>
<keyword evidence="3" id="KW-0333">Golgi apparatus</keyword>
<evidence type="ECO:0000256" key="4">
    <source>
        <dbReference type="ARBA" id="ARBA00023136"/>
    </source>
</evidence>
<comment type="caution">
    <text evidence="7">The sequence shown here is derived from an EMBL/GenBank/DDBJ whole genome shotgun (WGS) entry which is preliminary data.</text>
</comment>
<feature type="domain" description="Conserved oligomeric Golgi complex subunit 5 N-terminal" evidence="5">
    <location>
        <begin position="51"/>
        <end position="173"/>
    </location>
</feature>
<protein>
    <recommendedName>
        <fullName evidence="2">Conserved oligomeric Golgi complex subunit 5</fullName>
    </recommendedName>
</protein>
<sequence>STLNNLHDSIPCKAKLSKLKELTQPREQRKTARTMEGDVWSHMESDDIFRQFLDTSFDVKVHANKAIQGMMISEQLGKLAEGISLLDKEIHSQIVSHHEDLLSQATGVETLEGVLQMMQTRIQSLLGAMDRVKVKICEPYNKILARTTQLRHLQETCDLLRRIIRIMYLSKRLHGQLEGGAREITKAAQSLNELDYVCEGFDLSGVEVIEQDRRFVKQARKEVETQAQKMLEQGMETQNQTAVATSLQVFYNLGSLHHVVDRVIDGCRGTLHQQIRSCLDVQALTMAYGSAGRGGPGRAAMPSPGNTAALRANLWTNMEKLMDNIYSACAQVQHLQKVLVKKRDPVSHVCFIDELNKHHNGEVHIIHSFWEEVTTMLTKEFNEAAENSTFLRQTFEGEYPKLLRLYNDLWRRLQQFSITMTVTPSSNVPDLNIVQGGTGPAQGDDDFFIQTEKGRQNYDSEKALRETLATFERAYLSRSLSRLFDPINLVFTSSTSAAPTQEEVDNIVKTISSELNVSSVDGKLSVTVARNVAKTVKLFCVKSEQLLSTDGEASQVIGPLTYGQSRNIGVVNTLFHFHQAVAKVLSGLTSFPSEAHSNIEASLEGVVALMGSAIAPLLSSISDALEAIVLTMHQEDFAGYKTNKAFKPAPSGRETEAPCSLYMRELQSFIMRCYSDYLTPFKCKDFIMDSILPMASRCVDQFVRHASLIRPLGEGGKLRLAADFAQMELAISPFCRRPADLGKAYRLLRAFRPLLFQTAEHIAQSPALGEVLPYSTTIHFLFARAPAELKSPHQVSDWSVSRYSQWLDDHPSETDRLKIIKGALESYARLVRQKQSKEYAPVYPIMLEMLQRGLQ</sequence>
<evidence type="ECO:0000256" key="2">
    <source>
        <dbReference type="ARBA" id="ARBA00020974"/>
    </source>
</evidence>
<dbReference type="GO" id="GO:0006891">
    <property type="term" value="P:intra-Golgi vesicle-mediated transport"/>
    <property type="evidence" value="ECO:0007669"/>
    <property type="project" value="InterPro"/>
</dbReference>
<dbReference type="STRING" id="188477.A0A3S1BQ18"/>
<dbReference type="InterPro" id="IPR049176">
    <property type="entry name" value="COG5_N"/>
</dbReference>
<organism evidence="7 8">
    <name type="scientific">Elysia chlorotica</name>
    <name type="common">Eastern emerald elysia</name>
    <name type="synonym">Sea slug</name>
    <dbReference type="NCBI Taxonomy" id="188477"/>
    <lineage>
        <taxon>Eukaryota</taxon>
        <taxon>Metazoa</taxon>
        <taxon>Spiralia</taxon>
        <taxon>Lophotrochozoa</taxon>
        <taxon>Mollusca</taxon>
        <taxon>Gastropoda</taxon>
        <taxon>Heterobranchia</taxon>
        <taxon>Euthyneura</taxon>
        <taxon>Panpulmonata</taxon>
        <taxon>Sacoglossa</taxon>
        <taxon>Placobranchoidea</taxon>
        <taxon>Plakobranchidae</taxon>
        <taxon>Elysia</taxon>
    </lineage>
</organism>
<evidence type="ECO:0000259" key="6">
    <source>
        <dbReference type="Pfam" id="PF20649"/>
    </source>
</evidence>
<dbReference type="OrthoDB" id="18786at2759"/>
<dbReference type="InterPro" id="IPR019465">
    <property type="entry name" value="Cog5"/>
</dbReference>
<comment type="subcellular location">
    <subcellularLocation>
        <location evidence="1">Golgi apparatus membrane</location>
        <topology evidence="1">Peripheral membrane protein</topology>
    </subcellularLocation>
</comment>
<feature type="non-terminal residue" evidence="7">
    <location>
        <position position="1"/>
    </location>
</feature>
<dbReference type="PANTHER" id="PTHR13228:SF3">
    <property type="entry name" value="CONSERVED OLIGOMERIC GOLGI COMPLEX SUBUNIT 5"/>
    <property type="match status" value="1"/>
</dbReference>
<evidence type="ECO:0000313" key="7">
    <source>
        <dbReference type="EMBL" id="RUS88750.1"/>
    </source>
</evidence>
<keyword evidence="8" id="KW-1185">Reference proteome</keyword>
<keyword evidence="4" id="KW-0472">Membrane</keyword>
<dbReference type="Pfam" id="PF10392">
    <property type="entry name" value="COG5_N"/>
    <property type="match status" value="1"/>
</dbReference>
<evidence type="ECO:0000256" key="3">
    <source>
        <dbReference type="ARBA" id="ARBA00023034"/>
    </source>
</evidence>
<accession>A0A3S1BQ18</accession>
<evidence type="ECO:0000256" key="1">
    <source>
        <dbReference type="ARBA" id="ARBA00004395"/>
    </source>
</evidence>
<feature type="domain" description="Conserved oligomeric Golgi complex subunit 5 helical" evidence="6">
    <location>
        <begin position="203"/>
        <end position="410"/>
    </location>
</feature>
<dbReference type="PANTHER" id="PTHR13228">
    <property type="entry name" value="CONSERVED OLIGOMERIC GOLGI COMPLEX COMPONENT 5"/>
    <property type="match status" value="1"/>
</dbReference>
<dbReference type="GO" id="GO:0017119">
    <property type="term" value="C:Golgi transport complex"/>
    <property type="evidence" value="ECO:0007669"/>
    <property type="project" value="InterPro"/>
</dbReference>
<dbReference type="EMBL" id="RQTK01000074">
    <property type="protein sequence ID" value="RUS88750.1"/>
    <property type="molecule type" value="Genomic_DNA"/>
</dbReference>
<reference evidence="7 8" key="1">
    <citation type="submission" date="2019-01" db="EMBL/GenBank/DDBJ databases">
        <title>A draft genome assembly of the solar-powered sea slug Elysia chlorotica.</title>
        <authorList>
            <person name="Cai H."/>
            <person name="Li Q."/>
            <person name="Fang X."/>
            <person name="Li J."/>
            <person name="Curtis N.E."/>
            <person name="Altenburger A."/>
            <person name="Shibata T."/>
            <person name="Feng M."/>
            <person name="Maeda T."/>
            <person name="Schwartz J.A."/>
            <person name="Shigenobu S."/>
            <person name="Lundholm N."/>
            <person name="Nishiyama T."/>
            <person name="Yang H."/>
            <person name="Hasebe M."/>
            <person name="Li S."/>
            <person name="Pierce S.K."/>
            <person name="Wang J."/>
        </authorList>
    </citation>
    <scope>NUCLEOTIDE SEQUENCE [LARGE SCALE GENOMIC DNA]</scope>
    <source>
        <strain evidence="7">EC2010</strain>
        <tissue evidence="7">Whole organism of an adult</tissue>
    </source>
</reference>
<proteinExistence type="predicted"/>
<name>A0A3S1BQ18_ELYCH</name>
<gene>
    <name evidence="7" type="ORF">EGW08_003467</name>
</gene>
<dbReference type="Pfam" id="PF20649">
    <property type="entry name" value="COG5_C"/>
    <property type="match status" value="1"/>
</dbReference>